<dbReference type="Proteomes" id="UP001215598">
    <property type="component" value="Unassembled WGS sequence"/>
</dbReference>
<evidence type="ECO:0000313" key="3">
    <source>
        <dbReference type="Proteomes" id="UP001215598"/>
    </source>
</evidence>
<protein>
    <submittedName>
        <fullName evidence="2">Uncharacterized protein</fullName>
    </submittedName>
</protein>
<accession>A0AAD7MI65</accession>
<feature type="region of interest" description="Disordered" evidence="1">
    <location>
        <begin position="543"/>
        <end position="605"/>
    </location>
</feature>
<sequence length="642" mass="72735">MADISPSAIADTRAYSTRWLLSFHGYNGTPLPDDGFQLKLPAPIRYYGREVKFGEQRYEIWSPNSFQDPYYPGRRTFEQDAELSSDPEQRRYDGQLGRFDPTLNPQYYDPQRPWLPFIERPYRPKCEDEVLFTHACNVWESEADMGHRGRIQKSFLDRISELCIETEDKVKELENHVGYRNPTLWRSRPRKPWAFEARQNLTGLLRYEDAVDRIRAVQRGLLEKRGWTNYVCAWSYFPRDLRDRDRVRAKPLAVVCDDWVGVWLHGIEEEEMLLYLVHAGVPCFLIHEYRDGEPRGEHVAHDFTEGINIAAFLDPYNYEPDRVALNMNRGKYVRTERLDISAGVPERSEEDCARSGGRWHLQLANSAPLPSNRKALSDNARDVDAVSLGPESDDDRMSVDVKPAAVGSALVVPAMTFPEMEEVVATRILKFLDLPWAFRVEDMKSWLSAGSRVSGRSKWLRIFTIDRNPARDYIVSFDSVSSALLVKGSMSGQGLVRLCVFVGETEFGEICKALKPVGELGLEEEVMPHQPYAGGCYVRKEPPATTMLPPQAPPKTGLEGGEKRSVPECAGTRSEPVPGKSPPSAQADSVYSRGGRPPAYDDHGRLQAPLLRSVWPPPVTHSSSWSSGELPPTLKGWLSVYS</sequence>
<dbReference type="EMBL" id="JARKIB010000264">
    <property type="protein sequence ID" value="KAJ7718538.1"/>
    <property type="molecule type" value="Genomic_DNA"/>
</dbReference>
<keyword evidence="3" id="KW-1185">Reference proteome</keyword>
<proteinExistence type="predicted"/>
<organism evidence="2 3">
    <name type="scientific">Mycena metata</name>
    <dbReference type="NCBI Taxonomy" id="1033252"/>
    <lineage>
        <taxon>Eukaryota</taxon>
        <taxon>Fungi</taxon>
        <taxon>Dikarya</taxon>
        <taxon>Basidiomycota</taxon>
        <taxon>Agaricomycotina</taxon>
        <taxon>Agaricomycetes</taxon>
        <taxon>Agaricomycetidae</taxon>
        <taxon>Agaricales</taxon>
        <taxon>Marasmiineae</taxon>
        <taxon>Mycenaceae</taxon>
        <taxon>Mycena</taxon>
    </lineage>
</organism>
<name>A0AAD7MI65_9AGAR</name>
<reference evidence="2" key="1">
    <citation type="submission" date="2023-03" db="EMBL/GenBank/DDBJ databases">
        <title>Massive genome expansion in bonnet fungi (Mycena s.s.) driven by repeated elements and novel gene families across ecological guilds.</title>
        <authorList>
            <consortium name="Lawrence Berkeley National Laboratory"/>
            <person name="Harder C.B."/>
            <person name="Miyauchi S."/>
            <person name="Viragh M."/>
            <person name="Kuo A."/>
            <person name="Thoen E."/>
            <person name="Andreopoulos B."/>
            <person name="Lu D."/>
            <person name="Skrede I."/>
            <person name="Drula E."/>
            <person name="Henrissat B."/>
            <person name="Morin E."/>
            <person name="Kohler A."/>
            <person name="Barry K."/>
            <person name="LaButti K."/>
            <person name="Morin E."/>
            <person name="Salamov A."/>
            <person name="Lipzen A."/>
            <person name="Mereny Z."/>
            <person name="Hegedus B."/>
            <person name="Baldrian P."/>
            <person name="Stursova M."/>
            <person name="Weitz H."/>
            <person name="Taylor A."/>
            <person name="Grigoriev I.V."/>
            <person name="Nagy L.G."/>
            <person name="Martin F."/>
            <person name="Kauserud H."/>
        </authorList>
    </citation>
    <scope>NUCLEOTIDE SEQUENCE</scope>
    <source>
        <strain evidence="2">CBHHK182m</strain>
    </source>
</reference>
<dbReference type="AlphaFoldDB" id="A0AAD7MI65"/>
<comment type="caution">
    <text evidence="2">The sequence shown here is derived from an EMBL/GenBank/DDBJ whole genome shotgun (WGS) entry which is preliminary data.</text>
</comment>
<evidence type="ECO:0000313" key="2">
    <source>
        <dbReference type="EMBL" id="KAJ7718538.1"/>
    </source>
</evidence>
<evidence type="ECO:0000256" key="1">
    <source>
        <dbReference type="SAM" id="MobiDB-lite"/>
    </source>
</evidence>
<gene>
    <name evidence="2" type="ORF">B0H16DRAFT_1740012</name>
</gene>